<dbReference type="PROSITE" id="PS00107">
    <property type="entry name" value="PROTEIN_KINASE_ATP"/>
    <property type="match status" value="1"/>
</dbReference>
<feature type="transmembrane region" description="Helical" evidence="4">
    <location>
        <begin position="12"/>
        <end position="32"/>
    </location>
</feature>
<evidence type="ECO:0000313" key="7">
    <source>
        <dbReference type="Proteomes" id="UP000606786"/>
    </source>
</evidence>
<gene>
    <name evidence="6" type="ORF">CCAP1982_LOCUS8481</name>
</gene>
<dbReference type="PRINTS" id="PR00109">
    <property type="entry name" value="TYRKINASE"/>
</dbReference>
<dbReference type="PANTHER" id="PTHR24416:SF617">
    <property type="entry name" value="RET ONCOGENE, ISOFORM A"/>
    <property type="match status" value="1"/>
</dbReference>
<dbReference type="GO" id="GO:0005524">
    <property type="term" value="F:ATP binding"/>
    <property type="evidence" value="ECO:0007669"/>
    <property type="project" value="UniProtKB-UniRule"/>
</dbReference>
<dbReference type="GO" id="GO:0005886">
    <property type="term" value="C:plasma membrane"/>
    <property type="evidence" value="ECO:0007669"/>
    <property type="project" value="TreeGrafter"/>
</dbReference>
<accession>A0A811UQ85</accession>
<dbReference type="InterPro" id="IPR000719">
    <property type="entry name" value="Prot_kinase_dom"/>
</dbReference>
<dbReference type="InterPro" id="IPR001245">
    <property type="entry name" value="Ser-Thr/Tyr_kinase_cat_dom"/>
</dbReference>
<comment type="caution">
    <text evidence="6">The sequence shown here is derived from an EMBL/GenBank/DDBJ whole genome shotgun (WGS) entry which is preliminary data.</text>
</comment>
<dbReference type="InterPro" id="IPR008266">
    <property type="entry name" value="Tyr_kinase_AS"/>
</dbReference>
<dbReference type="EMBL" id="CAJHJT010000012">
    <property type="protein sequence ID" value="CAD6999976.1"/>
    <property type="molecule type" value="Genomic_DNA"/>
</dbReference>
<comment type="subcellular location">
    <subcellularLocation>
        <location evidence="1">Membrane</location>
        <topology evidence="1">Single-pass membrane protein</topology>
    </subcellularLocation>
</comment>
<comment type="catalytic activity">
    <reaction evidence="2">
        <text>L-tyrosyl-[protein] + ATP = O-phospho-L-tyrosyl-[protein] + ADP + H(+)</text>
        <dbReference type="Rhea" id="RHEA:10596"/>
        <dbReference type="Rhea" id="RHEA-COMP:10136"/>
        <dbReference type="Rhea" id="RHEA-COMP:20101"/>
        <dbReference type="ChEBI" id="CHEBI:15378"/>
        <dbReference type="ChEBI" id="CHEBI:30616"/>
        <dbReference type="ChEBI" id="CHEBI:46858"/>
        <dbReference type="ChEBI" id="CHEBI:61978"/>
        <dbReference type="ChEBI" id="CHEBI:456216"/>
        <dbReference type="EC" id="2.7.10.1"/>
    </reaction>
</comment>
<keyword evidence="4" id="KW-1133">Transmembrane helix</keyword>
<sequence>MILRIGSYTCGSSCIVLAMACPSIIFMLFIYACLIRKLFGHEPLTQAPSDNDDCDVRKGDMPLMQLESSAKKSDAVDSKWEFDRAKLRLDIVLGEGEFGKVMKGYATNIADIPGVTTVAVKMLKNGANSVEYTALLSEFQLLQEVSHPNVIKLLGACTKGDMPMIIIEYAKYGSLRSYLRLSRKIESVGGDFTDGVEPITAKNVLSFGWQICKGMAYLTEIKLVHRDLAARNVLLADGKICKVSDFGLTRDVYEDDAYLKRSRDRVPVKWMAPESLADHVYTTKSDVWAFGVLCWELITLGASPYPGIPPQNIYHLLKTGYRMEKPENCSEEIYSIVRTCWIDDANSRPSFKYLASQFEKLLGNNAKYIEMESSAISNPMYCLDEAKLAGQCQPDLTACLNEQPELGEPESLDHLWQPPKIAYDTQEFQSSHEISKTFSLEFQTPPPPPPPGYDVPRPLIETGTTEQRLRYENDLRFPLNIRKSLCVAGNATNCHNGSKVGGEAESDAMIAHYSVPVKRGHSYTDVANKTFIPDNLDSNEFEKHLSKTISFRFSSLLNLKEQDLGSV</sequence>
<dbReference type="PROSITE" id="PS00109">
    <property type="entry name" value="PROTEIN_KINASE_TYR"/>
    <property type="match status" value="1"/>
</dbReference>
<dbReference type="PROSITE" id="PS51257">
    <property type="entry name" value="PROKAR_LIPOPROTEIN"/>
    <property type="match status" value="1"/>
</dbReference>
<evidence type="ECO:0000256" key="3">
    <source>
        <dbReference type="PROSITE-ProRule" id="PRU10141"/>
    </source>
</evidence>
<dbReference type="GO" id="GO:0043235">
    <property type="term" value="C:receptor complex"/>
    <property type="evidence" value="ECO:0007669"/>
    <property type="project" value="TreeGrafter"/>
</dbReference>
<organism evidence="6 7">
    <name type="scientific">Ceratitis capitata</name>
    <name type="common">Mediterranean fruit fly</name>
    <name type="synonym">Tephritis capitata</name>
    <dbReference type="NCBI Taxonomy" id="7213"/>
    <lineage>
        <taxon>Eukaryota</taxon>
        <taxon>Metazoa</taxon>
        <taxon>Ecdysozoa</taxon>
        <taxon>Arthropoda</taxon>
        <taxon>Hexapoda</taxon>
        <taxon>Insecta</taxon>
        <taxon>Pterygota</taxon>
        <taxon>Neoptera</taxon>
        <taxon>Endopterygota</taxon>
        <taxon>Diptera</taxon>
        <taxon>Brachycera</taxon>
        <taxon>Muscomorpha</taxon>
        <taxon>Tephritoidea</taxon>
        <taxon>Tephritidae</taxon>
        <taxon>Ceratitis</taxon>
        <taxon>Ceratitis</taxon>
    </lineage>
</organism>
<keyword evidence="3" id="KW-0067">ATP-binding</keyword>
<dbReference type="InterPro" id="IPR017441">
    <property type="entry name" value="Protein_kinase_ATP_BS"/>
</dbReference>
<dbReference type="Gene3D" id="3.30.200.20">
    <property type="entry name" value="Phosphorylase Kinase, domain 1"/>
    <property type="match status" value="1"/>
</dbReference>
<keyword evidence="3" id="KW-0547">Nucleotide-binding</keyword>
<evidence type="ECO:0000259" key="5">
    <source>
        <dbReference type="PROSITE" id="PS50011"/>
    </source>
</evidence>
<dbReference type="SMART" id="SM00219">
    <property type="entry name" value="TyrKc"/>
    <property type="match status" value="1"/>
</dbReference>
<reference evidence="6" key="1">
    <citation type="submission" date="2020-11" db="EMBL/GenBank/DDBJ databases">
        <authorList>
            <person name="Whitehead M."/>
        </authorList>
    </citation>
    <scope>NUCLEOTIDE SEQUENCE</scope>
    <source>
        <strain evidence="6">EGII</strain>
    </source>
</reference>
<dbReference type="FunFam" id="3.30.200.20:FF:000690">
    <property type="entry name" value="Receptor tyrosine kinase"/>
    <property type="match status" value="1"/>
</dbReference>
<dbReference type="GO" id="GO:0007169">
    <property type="term" value="P:cell surface receptor protein tyrosine kinase signaling pathway"/>
    <property type="evidence" value="ECO:0007669"/>
    <property type="project" value="TreeGrafter"/>
</dbReference>
<dbReference type="AlphaFoldDB" id="A0A811UQ85"/>
<evidence type="ECO:0000256" key="4">
    <source>
        <dbReference type="SAM" id="Phobius"/>
    </source>
</evidence>
<feature type="binding site" evidence="3">
    <location>
        <position position="121"/>
    </location>
    <ligand>
        <name>ATP</name>
        <dbReference type="ChEBI" id="CHEBI:30616"/>
    </ligand>
</feature>
<dbReference type="OrthoDB" id="3256376at2759"/>
<keyword evidence="7" id="KW-1185">Reference proteome</keyword>
<dbReference type="Pfam" id="PF07714">
    <property type="entry name" value="PK_Tyr_Ser-Thr"/>
    <property type="match status" value="1"/>
</dbReference>
<protein>
    <submittedName>
        <fullName evidence="6">(Mediterranean fruit fly) hypothetical protein</fullName>
    </submittedName>
</protein>
<proteinExistence type="predicted"/>
<dbReference type="GO" id="GO:0004714">
    <property type="term" value="F:transmembrane receptor protein tyrosine kinase activity"/>
    <property type="evidence" value="ECO:0007669"/>
    <property type="project" value="UniProtKB-EC"/>
</dbReference>
<keyword evidence="4" id="KW-0812">Transmembrane</keyword>
<evidence type="ECO:0000313" key="6">
    <source>
        <dbReference type="EMBL" id="CAD6999976.1"/>
    </source>
</evidence>
<dbReference type="InterPro" id="IPR050122">
    <property type="entry name" value="RTK"/>
</dbReference>
<evidence type="ECO:0000256" key="1">
    <source>
        <dbReference type="ARBA" id="ARBA00004167"/>
    </source>
</evidence>
<keyword evidence="4" id="KW-0472">Membrane</keyword>
<dbReference type="Proteomes" id="UP000606786">
    <property type="component" value="Unassembled WGS sequence"/>
</dbReference>
<dbReference type="SUPFAM" id="SSF56112">
    <property type="entry name" value="Protein kinase-like (PK-like)"/>
    <property type="match status" value="1"/>
</dbReference>
<name>A0A811UQ85_CERCA</name>
<dbReference type="FunFam" id="1.10.510.10:FF:000462">
    <property type="entry name" value="Receptor tyrosine kinase"/>
    <property type="match status" value="1"/>
</dbReference>
<dbReference type="PROSITE" id="PS50011">
    <property type="entry name" value="PROTEIN_KINASE_DOM"/>
    <property type="match status" value="1"/>
</dbReference>
<feature type="domain" description="Protein kinase" evidence="5">
    <location>
        <begin position="87"/>
        <end position="362"/>
    </location>
</feature>
<dbReference type="InterPro" id="IPR020635">
    <property type="entry name" value="Tyr_kinase_cat_dom"/>
</dbReference>
<dbReference type="PANTHER" id="PTHR24416">
    <property type="entry name" value="TYROSINE-PROTEIN KINASE RECEPTOR"/>
    <property type="match status" value="1"/>
</dbReference>
<dbReference type="InterPro" id="IPR011009">
    <property type="entry name" value="Kinase-like_dom_sf"/>
</dbReference>
<dbReference type="Gene3D" id="1.10.510.10">
    <property type="entry name" value="Transferase(Phosphotransferase) domain 1"/>
    <property type="match status" value="1"/>
</dbReference>
<evidence type="ECO:0000256" key="2">
    <source>
        <dbReference type="ARBA" id="ARBA00051243"/>
    </source>
</evidence>